<dbReference type="GO" id="GO:0005694">
    <property type="term" value="C:chromosome"/>
    <property type="evidence" value="ECO:0007669"/>
    <property type="project" value="InterPro"/>
</dbReference>
<feature type="active site" description="O-(5'-phospho-DNA)-tyrosine intermediate" evidence="10">
    <location>
        <position position="293"/>
    </location>
</feature>
<organism evidence="14 15">
    <name type="scientific">Sphingomicrobium sediminis</name>
    <dbReference type="NCBI Taxonomy" id="2950949"/>
    <lineage>
        <taxon>Bacteria</taxon>
        <taxon>Pseudomonadati</taxon>
        <taxon>Pseudomonadota</taxon>
        <taxon>Alphaproteobacteria</taxon>
        <taxon>Sphingomonadales</taxon>
        <taxon>Sphingomonadaceae</taxon>
        <taxon>Sphingomicrobium</taxon>
    </lineage>
</organism>
<evidence type="ECO:0000256" key="2">
    <source>
        <dbReference type="ARBA" id="ARBA00009446"/>
    </source>
</evidence>
<feature type="domain" description="Toprim" evidence="12">
    <location>
        <begin position="1"/>
        <end position="114"/>
    </location>
</feature>
<keyword evidence="3" id="KW-0479">Metal-binding</keyword>
<evidence type="ECO:0000313" key="14">
    <source>
        <dbReference type="EMBL" id="MCM8557084.1"/>
    </source>
</evidence>
<feature type="site" description="Interaction with DNA" evidence="10">
    <location>
        <position position="141"/>
    </location>
</feature>
<dbReference type="CDD" id="cd00186">
    <property type="entry name" value="TOP1Ac"/>
    <property type="match status" value="1"/>
</dbReference>
<comment type="caution">
    <text evidence="14">The sequence shown here is derived from an EMBL/GenBank/DDBJ whole genome shotgun (WGS) entry which is preliminary data.</text>
</comment>
<feature type="site" description="Interaction with DNA" evidence="10">
    <location>
        <position position="140"/>
    </location>
</feature>
<sequence length="829" mass="91668">MKLVIVESPAKAKTIEKYLGPGHKVLASYGHVRDLPPKDGSVDPDKDFAMKWSANSDKTKQVKAITDAAKQADALILATDPDREGEAISWHVQEMLSKKKAIPSEVERVTFNQITKAAVTEAMAHPRELDTDLIDAYRARRALDYLVGFTLSPILWRKLPGARSAGRVQSVALRLIVDREREIEIFKPQEYWQVAALFEQGGTEFESRLVRFDGKKIDRLTLGSKEEADAAKAAIEAGNFTVESVETKPLTKNPPPPFTTSTLQQEAARKLGFSASHTMSLAQGLYEAGAITYMRTDGVQMAGEALSAARHAIADRYDGGYLPDKPRQYRSKAKNAQEAHEAIRPVNFRKDNAGQGDAAKLYRLIYNRALASQMAAARLERTTVELTDGVDRVTLRATGQVVKFPGFLALYEEGRDDAGDEDGGKMPLLREGDAPVRKDVKATQHFTQPPPRFSEASLVKRLEELGIGRPSTYAATLQTLKDRDYVRLEQKRFVPEDSGRLVTAFLERFFERYVSYDYTAELEEELDDVSGGRLGWQKMLDDFWRDFKPKAGEVMEQKPSDITAALDEFLERYLFPEKEDGTDPRACPKDGGRLSLRGGKFGAFISCANYPECNYTRPFGVRGEDANDGPAELGEGIEMKTGRYGPYLEQEVDGEKKRASIPKDVDRSTLDLEMAKKLLSLPREIGPHPETGNMISASIGRYGPYIVHDGNYARLKSTQEVFETGMNAAVAALAEAAANKGKGRRGAAREPIAVLGKHPTTEGEVKVMDGRYGPYVTDGKTNATLPKGAEPKDVTLEQAIELIDARAAKGPAKKKRRTTKKKAPAKKKS</sequence>
<dbReference type="SUPFAM" id="SSF57783">
    <property type="entry name" value="Zinc beta-ribbon"/>
    <property type="match status" value="1"/>
</dbReference>
<dbReference type="InterPro" id="IPR023405">
    <property type="entry name" value="Topo_IA_core_domain"/>
</dbReference>
<dbReference type="SUPFAM" id="SSF56712">
    <property type="entry name" value="Prokaryotic type I DNA topoisomerase"/>
    <property type="match status" value="1"/>
</dbReference>
<feature type="site" description="Interaction with DNA" evidence="10">
    <location>
        <position position="144"/>
    </location>
</feature>
<evidence type="ECO:0000256" key="3">
    <source>
        <dbReference type="ARBA" id="ARBA00022723"/>
    </source>
</evidence>
<feature type="site" description="Interaction with DNA" evidence="10">
    <location>
        <position position="156"/>
    </location>
</feature>
<dbReference type="InterPro" id="IPR006171">
    <property type="entry name" value="TOPRIM_dom"/>
</dbReference>
<dbReference type="PROSITE" id="PS50880">
    <property type="entry name" value="TOPRIM"/>
    <property type="match status" value="1"/>
</dbReference>
<keyword evidence="4" id="KW-0863">Zinc-finger</keyword>
<dbReference type="InterPro" id="IPR034149">
    <property type="entry name" value="TOPRIM_TopoI"/>
</dbReference>
<keyword evidence="5" id="KW-0862">Zinc</keyword>
<dbReference type="Proteomes" id="UP001155128">
    <property type="component" value="Unassembled WGS sequence"/>
</dbReference>
<evidence type="ECO:0000256" key="8">
    <source>
        <dbReference type="ARBA" id="ARBA00023125"/>
    </source>
</evidence>
<evidence type="ECO:0000259" key="12">
    <source>
        <dbReference type="PROSITE" id="PS50880"/>
    </source>
</evidence>
<dbReference type="PROSITE" id="PS00396">
    <property type="entry name" value="TOPO_IA_1"/>
    <property type="match status" value="1"/>
</dbReference>
<reference evidence="14" key="1">
    <citation type="submission" date="2022-06" db="EMBL/GenBank/DDBJ databases">
        <title>Sphingomicrobium sedimins sp. nov., a marine bacterium isolated from tidal flat.</title>
        <authorList>
            <person name="Kim C.-H."/>
            <person name="Yoo Y."/>
            <person name="Kim J.-J."/>
        </authorList>
    </citation>
    <scope>NUCLEOTIDE SEQUENCE</scope>
    <source>
        <strain evidence="14">GRR-S6-50</strain>
    </source>
</reference>
<dbReference type="Pfam" id="PF01751">
    <property type="entry name" value="Toprim"/>
    <property type="match status" value="1"/>
</dbReference>
<dbReference type="HAMAP" id="MF_00952">
    <property type="entry name" value="Topoisom_1_prok"/>
    <property type="match status" value="1"/>
</dbReference>
<dbReference type="SMART" id="SM00437">
    <property type="entry name" value="TOP1Ac"/>
    <property type="match status" value="1"/>
</dbReference>
<dbReference type="NCBIfam" id="TIGR01051">
    <property type="entry name" value="topA_bact"/>
    <property type="match status" value="1"/>
</dbReference>
<evidence type="ECO:0000256" key="1">
    <source>
        <dbReference type="ARBA" id="ARBA00000213"/>
    </source>
</evidence>
<dbReference type="AlphaFoldDB" id="A0A9X2EKL8"/>
<evidence type="ECO:0000256" key="4">
    <source>
        <dbReference type="ARBA" id="ARBA00022771"/>
    </source>
</evidence>
<evidence type="ECO:0000256" key="5">
    <source>
        <dbReference type="ARBA" id="ARBA00022833"/>
    </source>
</evidence>
<comment type="catalytic activity">
    <reaction evidence="1 10">
        <text>ATP-independent breakage of single-stranded DNA, followed by passage and rejoining.</text>
        <dbReference type="EC" id="5.6.2.1"/>
    </reaction>
</comment>
<dbReference type="InterPro" id="IPR013498">
    <property type="entry name" value="Topo_IA_Znf"/>
</dbReference>
<dbReference type="PANTHER" id="PTHR42785:SF1">
    <property type="entry name" value="DNA TOPOISOMERASE"/>
    <property type="match status" value="1"/>
</dbReference>
<dbReference type="PANTHER" id="PTHR42785">
    <property type="entry name" value="DNA TOPOISOMERASE, TYPE IA, CORE"/>
    <property type="match status" value="1"/>
</dbReference>
<dbReference type="InterPro" id="IPR023406">
    <property type="entry name" value="Topo_IA_AS"/>
</dbReference>
<dbReference type="Pfam" id="PF01131">
    <property type="entry name" value="Topoisom_bac"/>
    <property type="match status" value="1"/>
</dbReference>
<evidence type="ECO:0000313" key="15">
    <source>
        <dbReference type="Proteomes" id="UP001155128"/>
    </source>
</evidence>
<evidence type="ECO:0000259" key="13">
    <source>
        <dbReference type="PROSITE" id="PS52039"/>
    </source>
</evidence>
<dbReference type="EC" id="5.6.2.1" evidence="10"/>
<dbReference type="InterPro" id="IPR003602">
    <property type="entry name" value="Topo_IA_DNA-bd_dom"/>
</dbReference>
<evidence type="ECO:0000256" key="9">
    <source>
        <dbReference type="ARBA" id="ARBA00023235"/>
    </source>
</evidence>
<keyword evidence="8 10" id="KW-0238">DNA-binding</keyword>
<dbReference type="PRINTS" id="PR00417">
    <property type="entry name" value="PRTPISMRASEI"/>
</dbReference>
<dbReference type="Gene3D" id="1.10.290.10">
    <property type="entry name" value="Topoisomerase I, domain 4"/>
    <property type="match status" value="1"/>
</dbReference>
<keyword evidence="15" id="KW-1185">Reference proteome</keyword>
<dbReference type="InterPro" id="IPR005733">
    <property type="entry name" value="TopoI_bac-type"/>
</dbReference>
<dbReference type="InterPro" id="IPR013826">
    <property type="entry name" value="Topo_IA_cen_sub3"/>
</dbReference>
<gene>
    <name evidence="10 14" type="primary">topA</name>
    <name evidence="14" type="ORF">NDO55_04535</name>
</gene>
<feature type="site" description="Interaction with DNA" evidence="10">
    <location>
        <position position="295"/>
    </location>
</feature>
<dbReference type="InterPro" id="IPR003601">
    <property type="entry name" value="Topo_IA_2"/>
</dbReference>
<feature type="site" description="Interaction with DNA" evidence="10">
    <location>
        <position position="31"/>
    </location>
</feature>
<keyword evidence="9 10" id="KW-0413">Isomerase</keyword>
<comment type="similarity">
    <text evidence="2 10">Belongs to the type IA topoisomerase family.</text>
</comment>
<dbReference type="SMART" id="SM00493">
    <property type="entry name" value="TOPRIM"/>
    <property type="match status" value="1"/>
</dbReference>
<dbReference type="Gene3D" id="2.70.20.10">
    <property type="entry name" value="Topoisomerase I, domain 3"/>
    <property type="match status" value="1"/>
</dbReference>
<dbReference type="InterPro" id="IPR028612">
    <property type="entry name" value="Topoisom_1_IA"/>
</dbReference>
<dbReference type="Gene3D" id="3.40.50.140">
    <property type="match status" value="1"/>
</dbReference>
<dbReference type="EMBL" id="JAMSHT010000001">
    <property type="protein sequence ID" value="MCM8557084.1"/>
    <property type="molecule type" value="Genomic_DNA"/>
</dbReference>
<dbReference type="InterPro" id="IPR013497">
    <property type="entry name" value="Topo_IA_cen"/>
</dbReference>
<dbReference type="InterPro" id="IPR000380">
    <property type="entry name" value="Topo_IA"/>
</dbReference>
<dbReference type="GO" id="GO:0003677">
    <property type="term" value="F:DNA binding"/>
    <property type="evidence" value="ECO:0007669"/>
    <property type="project" value="UniProtKB-KW"/>
</dbReference>
<dbReference type="Gene3D" id="1.10.460.10">
    <property type="entry name" value="Topoisomerase I, domain 2"/>
    <property type="match status" value="1"/>
</dbReference>
<dbReference type="Gene3D" id="3.30.65.10">
    <property type="entry name" value="Bacterial Topoisomerase I, domain 1"/>
    <property type="match status" value="1"/>
</dbReference>
<dbReference type="GO" id="GO:0003917">
    <property type="term" value="F:DNA topoisomerase type I (single strand cut, ATP-independent) activity"/>
    <property type="evidence" value="ECO:0007669"/>
    <property type="project" value="UniProtKB-UniRule"/>
</dbReference>
<keyword evidence="7 10" id="KW-0799">Topoisomerase</keyword>
<dbReference type="Pfam" id="PF13368">
    <property type="entry name" value="Toprim_C_rpt"/>
    <property type="match status" value="3"/>
</dbReference>
<evidence type="ECO:0000256" key="7">
    <source>
        <dbReference type="ARBA" id="ARBA00023029"/>
    </source>
</evidence>
<comment type="caution">
    <text evidence="10">Lacks conserved residue(s) required for the propagation of feature annotation.</text>
</comment>
<comment type="subunit">
    <text evidence="10">Monomer.</text>
</comment>
<dbReference type="GO" id="GO:0006265">
    <property type="term" value="P:DNA topological change"/>
    <property type="evidence" value="ECO:0007669"/>
    <property type="project" value="UniProtKB-UniRule"/>
</dbReference>
<feature type="region of interest" description="Interaction with DNA" evidence="10">
    <location>
        <begin position="164"/>
        <end position="169"/>
    </location>
</feature>
<evidence type="ECO:0000256" key="11">
    <source>
        <dbReference type="SAM" id="MobiDB-lite"/>
    </source>
</evidence>
<feature type="region of interest" description="Disordered" evidence="11">
    <location>
        <begin position="805"/>
        <end position="829"/>
    </location>
</feature>
<dbReference type="InterPro" id="IPR025589">
    <property type="entry name" value="Toprim_C_rpt"/>
</dbReference>
<dbReference type="InterPro" id="IPR013824">
    <property type="entry name" value="Topo_IA_cen_sub1"/>
</dbReference>
<dbReference type="GO" id="GO:0008270">
    <property type="term" value="F:zinc ion binding"/>
    <property type="evidence" value="ECO:0007669"/>
    <property type="project" value="UniProtKB-KW"/>
</dbReference>
<dbReference type="InterPro" id="IPR013825">
    <property type="entry name" value="Topo_IA_cen_sub2"/>
</dbReference>
<evidence type="ECO:0000256" key="6">
    <source>
        <dbReference type="ARBA" id="ARBA00022842"/>
    </source>
</evidence>
<feature type="domain" description="Topo IA-type catalytic" evidence="13">
    <location>
        <begin position="130"/>
        <end position="551"/>
    </location>
</feature>
<feature type="site" description="Interaction with DNA" evidence="10">
    <location>
        <position position="483"/>
    </location>
</feature>
<keyword evidence="6" id="KW-0460">Magnesium</keyword>
<dbReference type="Pfam" id="PF01396">
    <property type="entry name" value="Zn_ribbon_Top1"/>
    <property type="match status" value="1"/>
</dbReference>
<name>A0A9X2EKL8_9SPHN</name>
<evidence type="ECO:0000256" key="10">
    <source>
        <dbReference type="HAMAP-Rule" id="MF_00952"/>
    </source>
</evidence>
<dbReference type="CDD" id="cd03363">
    <property type="entry name" value="TOPRIM_TopoIA_TopoI"/>
    <property type="match status" value="1"/>
</dbReference>
<feature type="compositionally biased region" description="Basic residues" evidence="11">
    <location>
        <begin position="811"/>
        <end position="829"/>
    </location>
</feature>
<dbReference type="PROSITE" id="PS52039">
    <property type="entry name" value="TOPO_IA_2"/>
    <property type="match status" value="1"/>
</dbReference>
<comment type="function">
    <text evidence="10">Releases the supercoiling and torsional tension of DNA, which is introduced during the DNA replication and transcription, by transiently cleaving and rejoining one strand of the DNA duplex. Introduces a single-strand break via transesterification at a target site in duplex DNA. The scissile phosphodiester is attacked by the catalytic tyrosine of the enzyme, resulting in the formation of a DNA-(5'-phosphotyrosyl)-enzyme intermediate and the expulsion of a 3'-OH DNA strand. The free DNA strand then undergoes passage around the unbroken strand, thus removing DNA supercoils. Finally, in the religation step, the DNA 3'-OH attacks the covalent intermediate to expel the active-site tyrosine and restore the DNA phosphodiester backbone.</text>
</comment>
<dbReference type="SMART" id="SM00436">
    <property type="entry name" value="TOP1Bc"/>
    <property type="match status" value="1"/>
</dbReference>
<protein>
    <recommendedName>
        <fullName evidence="10">DNA topoisomerase 1</fullName>
        <ecNumber evidence="10">5.6.2.1</ecNumber>
    </recommendedName>
    <alternativeName>
        <fullName evidence="10">DNA topoisomerase I</fullName>
    </alternativeName>
</protein>
<proteinExistence type="inferred from homology"/>
<accession>A0A9X2EKL8</accession>
<dbReference type="RefSeq" id="WP_252112836.1">
    <property type="nucleotide sequence ID" value="NZ_JAMSHT010000001.1"/>
</dbReference>